<keyword evidence="1" id="KW-1185">Reference proteome</keyword>
<dbReference type="WBParaSite" id="PSAMB.scaffold932size38445.g9855.t1">
    <property type="protein sequence ID" value="PSAMB.scaffold932size38445.g9855.t1"/>
    <property type="gene ID" value="PSAMB.scaffold932size38445.g9855"/>
</dbReference>
<accession>A0A914XNF6</accession>
<organism evidence="1 2">
    <name type="scientific">Plectus sambesii</name>
    <dbReference type="NCBI Taxonomy" id="2011161"/>
    <lineage>
        <taxon>Eukaryota</taxon>
        <taxon>Metazoa</taxon>
        <taxon>Ecdysozoa</taxon>
        <taxon>Nematoda</taxon>
        <taxon>Chromadorea</taxon>
        <taxon>Plectida</taxon>
        <taxon>Plectina</taxon>
        <taxon>Plectoidea</taxon>
        <taxon>Plectidae</taxon>
        <taxon>Plectus</taxon>
    </lineage>
</organism>
<dbReference type="PANTHER" id="PTHR47665">
    <property type="entry name" value="HISTONE DEACETYLASE-LIKE PROTEIN"/>
    <property type="match status" value="1"/>
</dbReference>
<dbReference type="InterPro" id="IPR013083">
    <property type="entry name" value="Znf_RING/FYVE/PHD"/>
</dbReference>
<dbReference type="Gene3D" id="3.30.40.10">
    <property type="entry name" value="Zinc/RING finger domain, C3HC4 (zinc finger)"/>
    <property type="match status" value="1"/>
</dbReference>
<dbReference type="AlphaFoldDB" id="A0A914XNF6"/>
<evidence type="ECO:0000313" key="2">
    <source>
        <dbReference type="WBParaSite" id="PSAMB.scaffold932size38445.g9855.t1"/>
    </source>
</evidence>
<evidence type="ECO:0000313" key="1">
    <source>
        <dbReference type="Proteomes" id="UP000887566"/>
    </source>
</evidence>
<proteinExistence type="predicted"/>
<dbReference type="PANTHER" id="PTHR47665:SF1">
    <property type="entry name" value="HISTONE DEACETYLASE-LIKE PROTEIN"/>
    <property type="match status" value="1"/>
</dbReference>
<name>A0A914XNF6_9BILA</name>
<sequence length="87" mass="8938">MSCSASGGGGSNEVAEFLNLGDGDDANKHLHAVVPLTDCPHLSAVTSVPAAGIDVHAACSQCANVGENWICLVCYEVLLRAALCRLK</sequence>
<reference evidence="2" key="1">
    <citation type="submission" date="2022-11" db="UniProtKB">
        <authorList>
            <consortium name="WormBaseParasite"/>
        </authorList>
    </citation>
    <scope>IDENTIFICATION</scope>
</reference>
<protein>
    <submittedName>
        <fullName evidence="2">Uncharacterized protein</fullName>
    </submittedName>
</protein>
<dbReference type="SUPFAM" id="SSF57850">
    <property type="entry name" value="RING/U-box"/>
    <property type="match status" value="1"/>
</dbReference>
<dbReference type="Proteomes" id="UP000887566">
    <property type="component" value="Unplaced"/>
</dbReference>